<dbReference type="InterPro" id="IPR013154">
    <property type="entry name" value="ADH-like_N"/>
</dbReference>
<keyword evidence="2 4" id="KW-0560">Oxidoreductase</keyword>
<dbReference type="SUPFAM" id="SSF51735">
    <property type="entry name" value="NAD(P)-binding Rossmann-fold domains"/>
    <property type="match status" value="1"/>
</dbReference>
<accession>A0A3S4SCQ8</accession>
<dbReference type="InterPro" id="IPR036291">
    <property type="entry name" value="NAD(P)-bd_dom_sf"/>
</dbReference>
<evidence type="ECO:0000313" key="5">
    <source>
        <dbReference type="Proteomes" id="UP000274100"/>
    </source>
</evidence>
<feature type="domain" description="Enoyl reductase (ER)" evidence="3">
    <location>
        <begin position="11"/>
        <end position="218"/>
    </location>
</feature>
<dbReference type="PANTHER" id="PTHR48106">
    <property type="entry name" value="QUINONE OXIDOREDUCTASE PIG3-RELATED"/>
    <property type="match status" value="1"/>
</dbReference>
<dbReference type="SMART" id="SM00829">
    <property type="entry name" value="PKS_ER"/>
    <property type="match status" value="1"/>
</dbReference>
<dbReference type="RefSeq" id="WP_259772310.1">
    <property type="nucleotide sequence ID" value="NZ_LR134343.1"/>
</dbReference>
<keyword evidence="1" id="KW-0521">NADP</keyword>
<dbReference type="Pfam" id="PF08240">
    <property type="entry name" value="ADH_N"/>
    <property type="match status" value="1"/>
</dbReference>
<dbReference type="EC" id="1.6.5.5" evidence="4"/>
<dbReference type="GO" id="GO:0070402">
    <property type="term" value="F:NADPH binding"/>
    <property type="evidence" value="ECO:0007669"/>
    <property type="project" value="TreeGrafter"/>
</dbReference>
<dbReference type="EMBL" id="LR134343">
    <property type="protein sequence ID" value="VEG13238.1"/>
    <property type="molecule type" value="Genomic_DNA"/>
</dbReference>
<sequence length="218" mass="23383">MSKQIQFHQTGSPDVLKIVEISPIEPKSHEVQIKMSVLGLNRAEAMYRAGAYVIEPVFPATMGYEGAGEVVAVGEGVSEFAIGDKVSVIPSFMFTEYGTYGEVVNLPAHAVVKHSDNLTMEQAAASWMMFVTAYGGLVEFGNIQAGDFVVLGAATSSVGLAAIQITKQQGATVIALSRTHAKGDVLRQKGADFVIATSERCYRQIAGNHGRQRREFGV</sequence>
<dbReference type="SUPFAM" id="SSF50129">
    <property type="entry name" value="GroES-like"/>
    <property type="match status" value="1"/>
</dbReference>
<dbReference type="KEGG" id="mcun:NCTC10297_01201"/>
<evidence type="ECO:0000256" key="2">
    <source>
        <dbReference type="ARBA" id="ARBA00023002"/>
    </source>
</evidence>
<gene>
    <name evidence="4" type="primary">qorA</name>
    <name evidence="4" type="ORF">NCTC10297_01201</name>
</gene>
<organism evidence="4 5">
    <name type="scientific">Moraxella cuniculi</name>
    <dbReference type="NCBI Taxonomy" id="34061"/>
    <lineage>
        <taxon>Bacteria</taxon>
        <taxon>Pseudomonadati</taxon>
        <taxon>Pseudomonadota</taxon>
        <taxon>Gammaproteobacteria</taxon>
        <taxon>Moraxellales</taxon>
        <taxon>Moraxellaceae</taxon>
        <taxon>Moraxella</taxon>
    </lineage>
</organism>
<reference evidence="4 5" key="1">
    <citation type="submission" date="2018-12" db="EMBL/GenBank/DDBJ databases">
        <authorList>
            <consortium name="Pathogen Informatics"/>
        </authorList>
    </citation>
    <scope>NUCLEOTIDE SEQUENCE [LARGE SCALE GENOMIC DNA]</scope>
    <source>
        <strain evidence="4 5">NCTC10297</strain>
    </source>
</reference>
<dbReference type="GO" id="GO:0003960">
    <property type="term" value="F:quinone reductase (NADPH) activity"/>
    <property type="evidence" value="ECO:0007669"/>
    <property type="project" value="UniProtKB-EC"/>
</dbReference>
<dbReference type="CDD" id="cd08268">
    <property type="entry name" value="MDR2"/>
    <property type="match status" value="1"/>
</dbReference>
<dbReference type="Proteomes" id="UP000274100">
    <property type="component" value="Chromosome"/>
</dbReference>
<evidence type="ECO:0000313" key="4">
    <source>
        <dbReference type="EMBL" id="VEG13238.1"/>
    </source>
</evidence>
<dbReference type="PANTHER" id="PTHR48106:SF5">
    <property type="entry name" value="ZINC-CONTAINING ALCOHOL DEHYDROGENASE"/>
    <property type="match status" value="1"/>
</dbReference>
<dbReference type="InterPro" id="IPR011032">
    <property type="entry name" value="GroES-like_sf"/>
</dbReference>
<evidence type="ECO:0000259" key="3">
    <source>
        <dbReference type="SMART" id="SM00829"/>
    </source>
</evidence>
<name>A0A3S4SCQ8_9GAMM</name>
<dbReference type="Gene3D" id="3.90.180.10">
    <property type="entry name" value="Medium-chain alcohol dehydrogenases, catalytic domain"/>
    <property type="match status" value="1"/>
</dbReference>
<protein>
    <submittedName>
        <fullName evidence="4">Quinone oxidoreductase 1</fullName>
        <ecNumber evidence="4">1.6.5.5</ecNumber>
    </submittedName>
</protein>
<evidence type="ECO:0000256" key="1">
    <source>
        <dbReference type="ARBA" id="ARBA00022857"/>
    </source>
</evidence>
<dbReference type="AlphaFoldDB" id="A0A3S4SCQ8"/>
<dbReference type="InterPro" id="IPR020843">
    <property type="entry name" value="ER"/>
</dbReference>
<dbReference type="Gene3D" id="3.40.50.720">
    <property type="entry name" value="NAD(P)-binding Rossmann-like Domain"/>
    <property type="match status" value="1"/>
</dbReference>
<proteinExistence type="predicted"/>